<gene>
    <name evidence="1" type="ORF">D9V32_05615</name>
</gene>
<comment type="caution">
    <text evidence="1">The sequence shown here is derived from an EMBL/GenBank/DDBJ whole genome shotgun (WGS) entry which is preliminary data.</text>
</comment>
<reference evidence="1 2" key="1">
    <citation type="submission" date="2018-10" db="EMBL/GenBank/DDBJ databases">
        <authorList>
            <person name="Li J."/>
        </authorList>
    </citation>
    <scope>NUCLEOTIDE SEQUENCE [LARGE SCALE GENOMIC DNA]</scope>
    <source>
        <strain evidence="1 2">IF 016277</strain>
    </source>
</reference>
<evidence type="ECO:0000313" key="2">
    <source>
        <dbReference type="Proteomes" id="UP000272503"/>
    </source>
</evidence>
<proteinExistence type="predicted"/>
<accession>A0A3L7A921</accession>
<organism evidence="1 2">
    <name type="scientific">Mycetocola tolaasinivorans</name>
    <dbReference type="NCBI Taxonomy" id="76635"/>
    <lineage>
        <taxon>Bacteria</taxon>
        <taxon>Bacillati</taxon>
        <taxon>Actinomycetota</taxon>
        <taxon>Actinomycetes</taxon>
        <taxon>Micrococcales</taxon>
        <taxon>Microbacteriaceae</taxon>
        <taxon>Mycetocola</taxon>
    </lineage>
</organism>
<keyword evidence="2" id="KW-1185">Reference proteome</keyword>
<dbReference type="Proteomes" id="UP000272503">
    <property type="component" value="Unassembled WGS sequence"/>
</dbReference>
<sequence>MSLSPVALLMDDLNRLLVSFQGNTEAWVSTEGGAREAVMFARAFNAGKRAHPIRDESRRVLLTRCPECSLKALMWMPPDTPRGRAIIVCKNPACGHHINEEQFEEQFEEVLNG</sequence>
<evidence type="ECO:0000313" key="1">
    <source>
        <dbReference type="EMBL" id="RLP76348.1"/>
    </source>
</evidence>
<dbReference type="EMBL" id="RCUX01000004">
    <property type="protein sequence ID" value="RLP76348.1"/>
    <property type="molecule type" value="Genomic_DNA"/>
</dbReference>
<name>A0A3L7A921_9MICO</name>
<protein>
    <submittedName>
        <fullName evidence="1">Uncharacterized protein</fullName>
    </submittedName>
</protein>
<dbReference type="AlphaFoldDB" id="A0A3L7A921"/>